<gene>
    <name evidence="2" type="ORF">GCM10007916_00820</name>
</gene>
<evidence type="ECO:0000256" key="1">
    <source>
        <dbReference type="ARBA" id="ARBA00023172"/>
    </source>
</evidence>
<evidence type="ECO:0000313" key="2">
    <source>
        <dbReference type="EMBL" id="GLS89015.1"/>
    </source>
</evidence>
<proteinExistence type="predicted"/>
<dbReference type="Gene3D" id="1.10.443.10">
    <property type="entry name" value="Intergrase catalytic core"/>
    <property type="match status" value="1"/>
</dbReference>
<reference evidence="3" key="1">
    <citation type="journal article" date="2019" name="Int. J. Syst. Evol. Microbiol.">
        <title>The Global Catalogue of Microorganisms (GCM) 10K type strain sequencing project: providing services to taxonomists for standard genome sequencing and annotation.</title>
        <authorList>
            <consortium name="The Broad Institute Genomics Platform"/>
            <consortium name="The Broad Institute Genome Sequencing Center for Infectious Disease"/>
            <person name="Wu L."/>
            <person name="Ma J."/>
        </authorList>
    </citation>
    <scope>NUCLEOTIDE SEQUENCE [LARGE SCALE GENOMIC DNA]</scope>
    <source>
        <strain evidence="3">NBRC 103166</strain>
    </source>
</reference>
<keyword evidence="3" id="KW-1185">Reference proteome</keyword>
<evidence type="ECO:0008006" key="4">
    <source>
        <dbReference type="Google" id="ProtNLM"/>
    </source>
</evidence>
<keyword evidence="1" id="KW-0233">DNA recombination</keyword>
<sequence>MCDTLYEVLSRVMTSKTDDSPFVFTTPKGKPIDTHYISQKLWYPTLKKAGLKRRRPYETRHTAAVLHIAAHENPLYISQMLGHSDTRLLFDVYAPYVANASRRDGSAFSKMMMEGNLQ</sequence>
<organism evidence="2 3">
    <name type="scientific">Psychromonas marina</name>
    <dbReference type="NCBI Taxonomy" id="88364"/>
    <lineage>
        <taxon>Bacteria</taxon>
        <taxon>Pseudomonadati</taxon>
        <taxon>Pseudomonadota</taxon>
        <taxon>Gammaproteobacteria</taxon>
        <taxon>Alteromonadales</taxon>
        <taxon>Psychromonadaceae</taxon>
        <taxon>Psychromonas</taxon>
    </lineage>
</organism>
<name>A0ABQ6DVM3_9GAMM</name>
<protein>
    <recommendedName>
        <fullName evidence="4">Tyr recombinase domain-containing protein</fullName>
    </recommendedName>
</protein>
<evidence type="ECO:0000313" key="3">
    <source>
        <dbReference type="Proteomes" id="UP001157353"/>
    </source>
</evidence>
<dbReference type="InterPro" id="IPR013762">
    <property type="entry name" value="Integrase-like_cat_sf"/>
</dbReference>
<dbReference type="Proteomes" id="UP001157353">
    <property type="component" value="Unassembled WGS sequence"/>
</dbReference>
<comment type="caution">
    <text evidence="2">The sequence shown here is derived from an EMBL/GenBank/DDBJ whole genome shotgun (WGS) entry which is preliminary data.</text>
</comment>
<accession>A0ABQ6DVM3</accession>
<dbReference type="EMBL" id="BSPQ01000001">
    <property type="protein sequence ID" value="GLS89015.1"/>
    <property type="molecule type" value="Genomic_DNA"/>
</dbReference>
<dbReference type="SUPFAM" id="SSF56349">
    <property type="entry name" value="DNA breaking-rejoining enzymes"/>
    <property type="match status" value="1"/>
</dbReference>
<dbReference type="RefSeq" id="WP_284202137.1">
    <property type="nucleotide sequence ID" value="NZ_BSPQ01000001.1"/>
</dbReference>
<dbReference type="InterPro" id="IPR011010">
    <property type="entry name" value="DNA_brk_join_enz"/>
</dbReference>